<evidence type="ECO:0000256" key="5">
    <source>
        <dbReference type="ARBA" id="ARBA00047597"/>
    </source>
</evidence>
<dbReference type="PROSITE" id="PS50817">
    <property type="entry name" value="INTEIN_N_TER"/>
    <property type="match status" value="2"/>
</dbReference>
<dbReference type="InterPro" id="IPR029071">
    <property type="entry name" value="Ubiquitin-like_domsf"/>
</dbReference>
<dbReference type="Gene3D" id="3.90.176.10">
    <property type="entry name" value="Toxin ADP-ribosyltransferase, Chain A, domain 1"/>
    <property type="match status" value="1"/>
</dbReference>
<keyword evidence="4" id="KW-0548">Nucleotidyltransferase</keyword>
<gene>
    <name evidence="8" type="ORF">TTHERM_00085200</name>
</gene>
<dbReference type="RefSeq" id="XP_001012667.2">
    <property type="nucleotide sequence ID" value="XM_001012667.3"/>
</dbReference>
<dbReference type="FunFam" id="3.10.20.90:FF:000160">
    <property type="entry name" value="Polyubiquitin-C"/>
    <property type="match status" value="1"/>
</dbReference>
<keyword evidence="9" id="KW-1185">Reference proteome</keyword>
<dbReference type="InterPro" id="IPR000768">
    <property type="entry name" value="ART"/>
</dbReference>
<dbReference type="GeneID" id="7824271"/>
<dbReference type="eggNOG" id="KOG0001">
    <property type="taxonomic scope" value="Eukaryota"/>
</dbReference>
<proteinExistence type="inferred from homology"/>
<dbReference type="SUPFAM" id="SSF54236">
    <property type="entry name" value="Ubiquitin-like"/>
    <property type="match status" value="4"/>
</dbReference>
<sequence>MELQQFLLNLKNDQENYKPDIQLLKFSEILAQNEYDEKTYYNTYNIKFQLQNGQNIQIAVTEGNTLSNLKISIQKTTGIQYEEQILVFRDKVLKDDQMLQEQLTDLTYDCCKAYVFVKSQINTNIQIKDQKMNTFTIQAHLISKIDQIKQQVHQFTGLQSNKYHLKYNNKVLLDKEFIFEICGTQQQNITLFLVEKDPKEIITINIILPQDDKILSKCDTLTLSECKIKQYSNIFVIVEQNNACFVQNTLVTLANGEKKKIKDISVGDQVISYNQEDQIIEVDVVQEVMQFKANIFCNIQFENSNIICTLNHPFYNPEEKAWKCVYPGGNSTLKNYLSANDSLLLQDKSISYIKNIDFFTTEERFITVYHLTIQKNHNFFVNGVLAHNKYLFVKTLTGKTITLDVESIDTIQNLKAKIQDKEGIPPDQQRLIFVDKQLSDGRDLKFYKIQRESTLHLVLRLRGGCFVSNTQITMANNQKKFINEIQEGDLVKSYRITDQTFQQNVVTRFVKHDIDQLCKITFGNQHVVCTVNHRFYDPESKLWKSVCPSPGSDISFLKKYDYLLSEEGEKLQITEIKIFTTKNPVFIYHIQVENNHNFFANGVLAHNMQINIQRQQGSLIKLNVEPSYKIMDIKVMIFKETGIQLIDQILKFAGNELIDQMTLSDYQICEGTEEQTLHLELKQDLMASIICDDKYAPTQQMLDKKQDKNQYAQFRIITPDCNYFFTSKKDKKFQQLEEKIKPLIKEEFLMIYGGKIIKNKLDSLQEFTKNQSFEMIVISSSNGGEQINLFDKIQNLNQQQQQWTDAILQIYSKHQIQETFQFVTNYIQNLKVQEKIKKIALPITIWTTNLLYRQINQSLSNNTYSDWLPYLKEFMNSIKYFPYYQGKAYRGIKNFSYQDFDYKIGNYVTWKNIISLSLSEKQARKFSSLEGALFEIDVISAKQIFPVSVFQDEQEVLLLPFSCFLVQSIQIQEGSPMVIKMKEISVPRSIQVVIWVDDNPINNYKYANYIETQNPNVSIVFCKTTYEANRILSQFNWIVHLEQSAIRVITDMVRIEEDGKTNQQAGLELAELLFKQLKKSIEIMIFCQNVEQANKNLKEKNLQDARIIITNKEDKVIKFALFQI</sequence>
<protein>
    <recommendedName>
        <fullName evidence="6">NAD(P)(+)--arginine ADP-ribosyltransferase</fullName>
        <ecNumber evidence="6">2.4.2.31</ecNumber>
    </recommendedName>
    <alternativeName>
        <fullName evidence="6">Mono(ADP-ribosyl)transferase</fullName>
    </alternativeName>
</protein>
<name>Q236S8_TETTS</name>
<dbReference type="KEGG" id="tet:TTHERM_00085200"/>
<dbReference type="SUPFAM" id="SSF51294">
    <property type="entry name" value="Hedgehog/intein (Hint) domain"/>
    <property type="match status" value="2"/>
</dbReference>
<feature type="domain" description="Ubiquitin-like" evidence="7">
    <location>
        <begin position="608"/>
        <end position="672"/>
    </location>
</feature>
<dbReference type="PROSITE" id="PS51996">
    <property type="entry name" value="TR_MART"/>
    <property type="match status" value="1"/>
</dbReference>
<dbReference type="PROSITE" id="PS50818">
    <property type="entry name" value="INTEIN_C_TER"/>
    <property type="match status" value="2"/>
</dbReference>
<dbReference type="InterPro" id="IPR003586">
    <property type="entry name" value="Hint_dom_C"/>
</dbReference>
<dbReference type="Proteomes" id="UP000009168">
    <property type="component" value="Unassembled WGS sequence"/>
</dbReference>
<evidence type="ECO:0000313" key="8">
    <source>
        <dbReference type="EMBL" id="EAR92422.2"/>
    </source>
</evidence>
<dbReference type="GO" id="GO:0106274">
    <property type="term" value="F:NAD+-protein-arginine ADP-ribosyltransferase activity"/>
    <property type="evidence" value="ECO:0007669"/>
    <property type="project" value="UniProtKB-EC"/>
</dbReference>
<dbReference type="InterPro" id="IPR019956">
    <property type="entry name" value="Ubiquitin_dom"/>
</dbReference>
<dbReference type="CDD" id="cd00081">
    <property type="entry name" value="Hint"/>
    <property type="match status" value="2"/>
</dbReference>
<dbReference type="InterPro" id="IPR006141">
    <property type="entry name" value="Intein_N"/>
</dbReference>
<dbReference type="OrthoDB" id="308910at2759"/>
<evidence type="ECO:0000256" key="6">
    <source>
        <dbReference type="RuleBase" id="RU361228"/>
    </source>
</evidence>
<dbReference type="SUPFAM" id="SSF56399">
    <property type="entry name" value="ADP-ribosylation"/>
    <property type="match status" value="1"/>
</dbReference>
<evidence type="ECO:0000313" key="9">
    <source>
        <dbReference type="Proteomes" id="UP000009168"/>
    </source>
</evidence>
<accession>Q236S8</accession>
<dbReference type="Pfam" id="PF00240">
    <property type="entry name" value="ubiquitin"/>
    <property type="match status" value="3"/>
</dbReference>
<comment type="catalytic activity">
    <reaction evidence="5 6">
        <text>L-arginyl-[protein] + NAD(+) = N(omega)-(ADP-D-ribosyl)-L-arginyl-[protein] + nicotinamide + H(+)</text>
        <dbReference type="Rhea" id="RHEA:19149"/>
        <dbReference type="Rhea" id="RHEA-COMP:10532"/>
        <dbReference type="Rhea" id="RHEA-COMP:15087"/>
        <dbReference type="ChEBI" id="CHEBI:15378"/>
        <dbReference type="ChEBI" id="CHEBI:17154"/>
        <dbReference type="ChEBI" id="CHEBI:29965"/>
        <dbReference type="ChEBI" id="CHEBI:57540"/>
        <dbReference type="ChEBI" id="CHEBI:142554"/>
        <dbReference type="EC" id="2.4.2.31"/>
    </reaction>
</comment>
<dbReference type="InterPro" id="IPR003587">
    <property type="entry name" value="Hint_dom_N"/>
</dbReference>
<dbReference type="PROSITE" id="PS50053">
    <property type="entry name" value="UBIQUITIN_2"/>
    <property type="match status" value="4"/>
</dbReference>
<keyword evidence="6" id="KW-0520">NAD</keyword>
<dbReference type="InterPro" id="IPR036844">
    <property type="entry name" value="Hint_dom_sf"/>
</dbReference>
<feature type="domain" description="Ubiquitin-like" evidence="7">
    <location>
        <begin position="44"/>
        <end position="101"/>
    </location>
</feature>
<keyword evidence="6" id="KW-0521">NADP</keyword>
<dbReference type="PRINTS" id="PR00348">
    <property type="entry name" value="UBIQUITIN"/>
</dbReference>
<comment type="similarity">
    <text evidence="1 6">Belongs to the Arg-specific ADP-ribosyltransferase family.</text>
</comment>
<dbReference type="InParanoid" id="Q236S8"/>
<feature type="domain" description="Ubiquitin-like" evidence="7">
    <location>
        <begin position="389"/>
        <end position="464"/>
    </location>
</feature>
<dbReference type="CDD" id="cd17039">
    <property type="entry name" value="Ubl_ubiquitin_like"/>
    <property type="match status" value="2"/>
</dbReference>
<dbReference type="InterPro" id="IPR050158">
    <property type="entry name" value="Ubiquitin_ubiquitin-like"/>
</dbReference>
<dbReference type="NCBIfam" id="TIGR01443">
    <property type="entry name" value="intein_Cterm"/>
    <property type="match status" value="1"/>
</dbReference>
<evidence type="ECO:0000256" key="4">
    <source>
        <dbReference type="ARBA" id="ARBA00022695"/>
    </source>
</evidence>
<dbReference type="SMART" id="SM00306">
    <property type="entry name" value="HintN"/>
    <property type="match status" value="2"/>
</dbReference>
<feature type="domain" description="Ubiquitin-like" evidence="7">
    <location>
        <begin position="123"/>
        <end position="198"/>
    </location>
</feature>
<dbReference type="Pfam" id="PF01129">
    <property type="entry name" value="ART"/>
    <property type="match status" value="1"/>
</dbReference>
<dbReference type="InterPro" id="IPR030934">
    <property type="entry name" value="Intein_C"/>
</dbReference>
<dbReference type="GO" id="GO:0016539">
    <property type="term" value="P:intein-mediated protein splicing"/>
    <property type="evidence" value="ECO:0007669"/>
    <property type="project" value="InterPro"/>
</dbReference>
<dbReference type="EMBL" id="GG662749">
    <property type="protein sequence ID" value="EAR92422.2"/>
    <property type="molecule type" value="Genomic_DNA"/>
</dbReference>
<keyword evidence="2 6" id="KW-0328">Glycosyltransferase</keyword>
<dbReference type="SMART" id="SM00213">
    <property type="entry name" value="UBQ"/>
    <property type="match status" value="4"/>
</dbReference>
<evidence type="ECO:0000256" key="3">
    <source>
        <dbReference type="ARBA" id="ARBA00022679"/>
    </source>
</evidence>
<dbReference type="STRING" id="312017.Q236S8"/>
<dbReference type="AlphaFoldDB" id="Q236S8"/>
<organism evidence="8 9">
    <name type="scientific">Tetrahymena thermophila (strain SB210)</name>
    <dbReference type="NCBI Taxonomy" id="312017"/>
    <lineage>
        <taxon>Eukaryota</taxon>
        <taxon>Sar</taxon>
        <taxon>Alveolata</taxon>
        <taxon>Ciliophora</taxon>
        <taxon>Intramacronucleata</taxon>
        <taxon>Oligohymenophorea</taxon>
        <taxon>Hymenostomatida</taxon>
        <taxon>Tetrahymenina</taxon>
        <taxon>Tetrahymenidae</taxon>
        <taxon>Tetrahymena</taxon>
    </lineage>
</organism>
<dbReference type="PANTHER" id="PTHR10666">
    <property type="entry name" value="UBIQUITIN"/>
    <property type="match status" value="1"/>
</dbReference>
<dbReference type="Gene3D" id="2.170.16.10">
    <property type="entry name" value="Hedgehog/Intein (Hint) domain"/>
    <property type="match status" value="2"/>
</dbReference>
<dbReference type="InterPro" id="IPR000626">
    <property type="entry name" value="Ubiquitin-like_dom"/>
</dbReference>
<evidence type="ECO:0000256" key="2">
    <source>
        <dbReference type="ARBA" id="ARBA00022676"/>
    </source>
</evidence>
<dbReference type="Gene3D" id="3.10.20.90">
    <property type="entry name" value="Phosphatidylinositol 3-kinase Catalytic Subunit, Chain A, domain 1"/>
    <property type="match status" value="4"/>
</dbReference>
<dbReference type="HOGENOM" id="CLU_283796_0_0_1"/>
<keyword evidence="3 6" id="KW-0808">Transferase</keyword>
<dbReference type="EC" id="2.4.2.31" evidence="6"/>
<reference evidence="9" key="1">
    <citation type="journal article" date="2006" name="PLoS Biol.">
        <title>Macronuclear genome sequence of the ciliate Tetrahymena thermophila, a model eukaryote.</title>
        <authorList>
            <person name="Eisen J.A."/>
            <person name="Coyne R.S."/>
            <person name="Wu M."/>
            <person name="Wu D."/>
            <person name="Thiagarajan M."/>
            <person name="Wortman J.R."/>
            <person name="Badger J.H."/>
            <person name="Ren Q."/>
            <person name="Amedeo P."/>
            <person name="Jones K.M."/>
            <person name="Tallon L.J."/>
            <person name="Delcher A.L."/>
            <person name="Salzberg S.L."/>
            <person name="Silva J.C."/>
            <person name="Haas B.J."/>
            <person name="Majoros W.H."/>
            <person name="Farzad M."/>
            <person name="Carlton J.M."/>
            <person name="Smith R.K. Jr."/>
            <person name="Garg J."/>
            <person name="Pearlman R.E."/>
            <person name="Karrer K.M."/>
            <person name="Sun L."/>
            <person name="Manning G."/>
            <person name="Elde N.C."/>
            <person name="Turkewitz A.P."/>
            <person name="Asai D.J."/>
            <person name="Wilkes D.E."/>
            <person name="Wang Y."/>
            <person name="Cai H."/>
            <person name="Collins K."/>
            <person name="Stewart B.A."/>
            <person name="Lee S.R."/>
            <person name="Wilamowska K."/>
            <person name="Weinberg Z."/>
            <person name="Ruzzo W.L."/>
            <person name="Wloga D."/>
            <person name="Gaertig J."/>
            <person name="Frankel J."/>
            <person name="Tsao C.-C."/>
            <person name="Gorovsky M.A."/>
            <person name="Keeling P.J."/>
            <person name="Waller R.F."/>
            <person name="Patron N.J."/>
            <person name="Cherry J.M."/>
            <person name="Stover N.A."/>
            <person name="Krieger C.J."/>
            <person name="del Toro C."/>
            <person name="Ryder H.F."/>
            <person name="Williamson S.C."/>
            <person name="Barbeau R.A."/>
            <person name="Hamilton E.P."/>
            <person name="Orias E."/>
        </authorList>
    </citation>
    <scope>NUCLEOTIDE SEQUENCE [LARGE SCALE GENOMIC DNA]</scope>
    <source>
        <strain evidence="9">SB210</strain>
    </source>
</reference>
<evidence type="ECO:0000259" key="7">
    <source>
        <dbReference type="PROSITE" id="PS50053"/>
    </source>
</evidence>
<dbReference type="SMART" id="SM00305">
    <property type="entry name" value="HintC"/>
    <property type="match status" value="2"/>
</dbReference>
<evidence type="ECO:0000256" key="1">
    <source>
        <dbReference type="ARBA" id="ARBA00009558"/>
    </source>
</evidence>
<dbReference type="GO" id="GO:0016779">
    <property type="term" value="F:nucleotidyltransferase activity"/>
    <property type="evidence" value="ECO:0007669"/>
    <property type="project" value="UniProtKB-KW"/>
</dbReference>